<dbReference type="AlphaFoldDB" id="A0AAU8JLX7"/>
<dbReference type="InterPro" id="IPR024983">
    <property type="entry name" value="CHAT_dom"/>
</dbReference>
<dbReference type="EMBL" id="CP159837">
    <property type="protein sequence ID" value="XCM40292.1"/>
    <property type="molecule type" value="Genomic_DNA"/>
</dbReference>
<reference evidence="2" key="1">
    <citation type="submission" date="2024-07" db="EMBL/GenBank/DDBJ databases">
        <authorList>
            <person name="Kim Y.J."/>
            <person name="Jeong J.Y."/>
        </authorList>
    </citation>
    <scope>NUCLEOTIDE SEQUENCE</scope>
    <source>
        <strain evidence="2">GIHE-MW2</strain>
    </source>
</reference>
<accession>A0AAU8JLX7</accession>
<sequence>MSRITRNQLLIKPVENLLPTNPDERVIFVSTDSLFYLPFAALVDEEGQFLIEKHTILMSPAITVLETTHKQRQNLSSSAKDIRLLAKFVQSPSPPFDRQMPPARFANGQGGGGWGDRHLYFAIAVINRVG</sequence>
<dbReference type="RefSeq" id="WP_354636452.1">
    <property type="nucleotide sequence ID" value="NZ_CP159837.1"/>
</dbReference>
<protein>
    <submittedName>
        <fullName evidence="2">CHAT domain-containing protein</fullName>
    </submittedName>
</protein>
<name>A0AAU8JLX7_9CYAN</name>
<evidence type="ECO:0000259" key="1">
    <source>
        <dbReference type="Pfam" id="PF12770"/>
    </source>
</evidence>
<feature type="domain" description="CHAT" evidence="1">
    <location>
        <begin position="8"/>
        <end position="87"/>
    </location>
</feature>
<proteinExistence type="predicted"/>
<organism evidence="2">
    <name type="scientific">Planktothricoides raciborskii GIHE-MW2</name>
    <dbReference type="NCBI Taxonomy" id="2792601"/>
    <lineage>
        <taxon>Bacteria</taxon>
        <taxon>Bacillati</taxon>
        <taxon>Cyanobacteriota</taxon>
        <taxon>Cyanophyceae</taxon>
        <taxon>Oscillatoriophycideae</taxon>
        <taxon>Oscillatoriales</taxon>
        <taxon>Oscillatoriaceae</taxon>
        <taxon>Planktothricoides</taxon>
    </lineage>
</organism>
<evidence type="ECO:0000313" key="2">
    <source>
        <dbReference type="EMBL" id="XCM40292.1"/>
    </source>
</evidence>
<gene>
    <name evidence="2" type="ORF">ABWT76_000070</name>
</gene>
<dbReference type="Pfam" id="PF12770">
    <property type="entry name" value="CHAT"/>
    <property type="match status" value="1"/>
</dbReference>